<dbReference type="Pfam" id="PF00271">
    <property type="entry name" value="Helicase_C"/>
    <property type="match status" value="1"/>
</dbReference>
<dbReference type="InterPro" id="IPR001650">
    <property type="entry name" value="Helicase_C-like"/>
</dbReference>
<dbReference type="FunFam" id="3.40.50.300:FF:000008">
    <property type="entry name" value="ATP-dependent RNA helicase RhlB"/>
    <property type="match status" value="1"/>
</dbReference>
<reference evidence="16" key="1">
    <citation type="submission" date="2021-01" db="EMBL/GenBank/DDBJ databases">
        <authorList>
            <person name="Corre E."/>
            <person name="Pelletier E."/>
            <person name="Niang G."/>
            <person name="Scheremetjew M."/>
            <person name="Finn R."/>
            <person name="Kale V."/>
            <person name="Holt S."/>
            <person name="Cochrane G."/>
            <person name="Meng A."/>
            <person name="Brown T."/>
            <person name="Cohen L."/>
        </authorList>
    </citation>
    <scope>NUCLEOTIDE SEQUENCE</scope>
    <source>
        <strain evidence="16">NY070348D</strain>
    </source>
</reference>
<comment type="function">
    <text evidence="11">ATP-dependent RNA helicase required for 60S ribosomal subunit synthesis. Involved in efficient pre-rRNA processing, predominantly at site A3, which is necessary for the normal formation of 25S and 5.8S rRNAs.</text>
</comment>
<feature type="compositionally biased region" description="Basic residues" evidence="13">
    <location>
        <begin position="26"/>
        <end position="35"/>
    </location>
</feature>
<protein>
    <recommendedName>
        <fullName evidence="3">RNA helicase</fullName>
        <ecNumber evidence="3">3.6.4.13</ecNumber>
    </recommendedName>
</protein>
<evidence type="ECO:0000256" key="1">
    <source>
        <dbReference type="ARBA" id="ARBA00004604"/>
    </source>
</evidence>
<dbReference type="EC" id="3.6.4.13" evidence="3"/>
<gene>
    <name evidence="16" type="ORF">QSP1433_LOCUS13412</name>
</gene>
<evidence type="ECO:0000256" key="4">
    <source>
        <dbReference type="ARBA" id="ARBA00022517"/>
    </source>
</evidence>
<keyword evidence="6 12" id="KW-0547">Nucleotide-binding</keyword>
<dbReference type="PROSITE" id="PS51194">
    <property type="entry name" value="HELICASE_CTER"/>
    <property type="match status" value="1"/>
</dbReference>
<keyword evidence="10" id="KW-0539">Nucleus</keyword>
<feature type="compositionally biased region" description="Basic residues" evidence="13">
    <location>
        <begin position="1"/>
        <end position="15"/>
    </location>
</feature>
<sequence>MDMEKSKKKKSKEKKNKNVDEDEERKKRKKEKKEKRRLERAAAEQAAEKKSKKKEKKEKKRAREQGEENGVTKKSKSNGQVTTVMSKEEFLKVNDITVEGNNVPDPYTTFDQARQGFDDVALPTLNACCSTFEKPSPIQGASWPIVLGGSDMVGVAATGSGKTLAFLLPGVSKMLRGDYGKGASAKPRMLVLAPTRELAMQSAKVAQEACNACETLSAIVVFGGQPKWEQRKQIQQCATLDILVATPGRLLDFVQDQVVDLSNVHYLVLDEADRMLDMGFEKDVKRIIAMTVPMEKRQTVMFSATWPPAIRELAHTFMNKPTKIVVGSDKLSASASVTQHVEVLEPMAKERRLLQLLRKVHNGSNRIIVFALYKKEAARIENTLSRNNFKVAGIHGDKAQSAREEAVRMFDEGKLPILVATDVASRGLDIKGVEYVINVSFPLTVEDYVHRIGRTGRAGAKGIAYTFFTAHDKHLAGALQNVLRQAGEEVPAELAKFGNTVKKKEHKLYGSHFKQDDGPIKSATHVTFDSDDE</sequence>
<evidence type="ECO:0000259" key="14">
    <source>
        <dbReference type="PROSITE" id="PS51192"/>
    </source>
</evidence>
<dbReference type="GO" id="GO:0005524">
    <property type="term" value="F:ATP binding"/>
    <property type="evidence" value="ECO:0007669"/>
    <property type="project" value="UniProtKB-KW"/>
</dbReference>
<dbReference type="SUPFAM" id="SSF52540">
    <property type="entry name" value="P-loop containing nucleoside triphosphate hydrolases"/>
    <property type="match status" value="1"/>
</dbReference>
<dbReference type="Gene3D" id="3.40.50.300">
    <property type="entry name" value="P-loop containing nucleotide triphosphate hydrolases"/>
    <property type="match status" value="2"/>
</dbReference>
<evidence type="ECO:0000256" key="5">
    <source>
        <dbReference type="ARBA" id="ARBA00022552"/>
    </source>
</evidence>
<keyword evidence="8 12" id="KW-0347">Helicase</keyword>
<evidence type="ECO:0000256" key="11">
    <source>
        <dbReference type="ARBA" id="ARBA00037449"/>
    </source>
</evidence>
<keyword evidence="9 12" id="KW-0067">ATP-binding</keyword>
<feature type="compositionally biased region" description="Basic and acidic residues" evidence="13">
    <location>
        <begin position="36"/>
        <end position="49"/>
    </location>
</feature>
<dbReference type="GO" id="GO:0016787">
    <property type="term" value="F:hydrolase activity"/>
    <property type="evidence" value="ECO:0007669"/>
    <property type="project" value="UniProtKB-KW"/>
</dbReference>
<evidence type="ECO:0000313" key="16">
    <source>
        <dbReference type="EMBL" id="CAD9698008.1"/>
    </source>
</evidence>
<dbReference type="SMART" id="SM00487">
    <property type="entry name" value="DEXDc"/>
    <property type="match status" value="1"/>
</dbReference>
<feature type="domain" description="Helicase ATP-binding" evidence="14">
    <location>
        <begin position="143"/>
        <end position="324"/>
    </location>
</feature>
<evidence type="ECO:0000256" key="13">
    <source>
        <dbReference type="SAM" id="MobiDB-lite"/>
    </source>
</evidence>
<evidence type="ECO:0000256" key="10">
    <source>
        <dbReference type="ARBA" id="ARBA00023242"/>
    </source>
</evidence>
<feature type="domain" description="Helicase C-terminal" evidence="15">
    <location>
        <begin position="352"/>
        <end position="498"/>
    </location>
</feature>
<evidence type="ECO:0000256" key="12">
    <source>
        <dbReference type="RuleBase" id="RU000492"/>
    </source>
</evidence>
<evidence type="ECO:0000259" key="15">
    <source>
        <dbReference type="PROSITE" id="PS51194"/>
    </source>
</evidence>
<accession>A0A7S2SES0</accession>
<dbReference type="GO" id="GO:0003724">
    <property type="term" value="F:RNA helicase activity"/>
    <property type="evidence" value="ECO:0007669"/>
    <property type="project" value="UniProtKB-EC"/>
</dbReference>
<evidence type="ECO:0000256" key="8">
    <source>
        <dbReference type="ARBA" id="ARBA00022806"/>
    </source>
</evidence>
<keyword evidence="5" id="KW-0698">rRNA processing</keyword>
<organism evidence="16">
    <name type="scientific">Mucochytrium quahogii</name>
    <dbReference type="NCBI Taxonomy" id="96639"/>
    <lineage>
        <taxon>Eukaryota</taxon>
        <taxon>Sar</taxon>
        <taxon>Stramenopiles</taxon>
        <taxon>Bigyra</taxon>
        <taxon>Labyrinthulomycetes</taxon>
        <taxon>Thraustochytrida</taxon>
        <taxon>Thraustochytriidae</taxon>
        <taxon>Mucochytrium</taxon>
    </lineage>
</organism>
<evidence type="ECO:0000256" key="2">
    <source>
        <dbReference type="ARBA" id="ARBA00009334"/>
    </source>
</evidence>
<dbReference type="SMART" id="SM00490">
    <property type="entry name" value="HELICc"/>
    <property type="match status" value="1"/>
</dbReference>
<evidence type="ECO:0000256" key="9">
    <source>
        <dbReference type="ARBA" id="ARBA00022840"/>
    </source>
</evidence>
<dbReference type="CDD" id="cd18787">
    <property type="entry name" value="SF2_C_DEAD"/>
    <property type="match status" value="1"/>
</dbReference>
<keyword evidence="7 12" id="KW-0378">Hydrolase</keyword>
<dbReference type="GO" id="GO:0003676">
    <property type="term" value="F:nucleic acid binding"/>
    <property type="evidence" value="ECO:0007669"/>
    <property type="project" value="InterPro"/>
</dbReference>
<dbReference type="CDD" id="cd00268">
    <property type="entry name" value="DEADc"/>
    <property type="match status" value="1"/>
</dbReference>
<dbReference type="InterPro" id="IPR044742">
    <property type="entry name" value="DEAD/DEAH_RhlB"/>
</dbReference>
<dbReference type="PROSITE" id="PS00039">
    <property type="entry name" value="DEAD_ATP_HELICASE"/>
    <property type="match status" value="1"/>
</dbReference>
<keyword evidence="4" id="KW-0690">Ribosome biogenesis</keyword>
<evidence type="ECO:0000256" key="3">
    <source>
        <dbReference type="ARBA" id="ARBA00012552"/>
    </source>
</evidence>
<evidence type="ECO:0000256" key="6">
    <source>
        <dbReference type="ARBA" id="ARBA00022741"/>
    </source>
</evidence>
<feature type="compositionally biased region" description="Basic residues" evidence="13">
    <location>
        <begin position="50"/>
        <end position="60"/>
    </location>
</feature>
<dbReference type="InterPro" id="IPR027417">
    <property type="entry name" value="P-loop_NTPase"/>
</dbReference>
<dbReference type="InterPro" id="IPR000629">
    <property type="entry name" value="RNA-helicase_DEAD-box_CS"/>
</dbReference>
<comment type="subcellular location">
    <subcellularLocation>
        <location evidence="1">Nucleus</location>
        <location evidence="1">Nucleolus</location>
    </subcellularLocation>
</comment>
<evidence type="ECO:0000256" key="7">
    <source>
        <dbReference type="ARBA" id="ARBA00022801"/>
    </source>
</evidence>
<name>A0A7S2SES0_9STRA</name>
<comment type="similarity">
    <text evidence="2">Belongs to the DEAD box helicase family. DDX5/DBP2 subfamily.</text>
</comment>
<dbReference type="InterPro" id="IPR011545">
    <property type="entry name" value="DEAD/DEAH_box_helicase_dom"/>
</dbReference>
<dbReference type="PANTHER" id="PTHR47958">
    <property type="entry name" value="ATP-DEPENDENT RNA HELICASE DBP3"/>
    <property type="match status" value="1"/>
</dbReference>
<dbReference type="AlphaFoldDB" id="A0A7S2SES0"/>
<dbReference type="Pfam" id="PF00270">
    <property type="entry name" value="DEAD"/>
    <property type="match status" value="1"/>
</dbReference>
<proteinExistence type="inferred from homology"/>
<dbReference type="EMBL" id="HBHK01021066">
    <property type="protein sequence ID" value="CAD9698008.1"/>
    <property type="molecule type" value="Transcribed_RNA"/>
</dbReference>
<feature type="region of interest" description="Disordered" evidence="13">
    <location>
        <begin position="512"/>
        <end position="533"/>
    </location>
</feature>
<dbReference type="InterPro" id="IPR014001">
    <property type="entry name" value="Helicase_ATP-bd"/>
</dbReference>
<feature type="region of interest" description="Disordered" evidence="13">
    <location>
        <begin position="1"/>
        <end position="83"/>
    </location>
</feature>
<dbReference type="PROSITE" id="PS51192">
    <property type="entry name" value="HELICASE_ATP_BIND_1"/>
    <property type="match status" value="1"/>
</dbReference>